<reference evidence="3 4" key="1">
    <citation type="submission" date="2017-10" db="EMBL/GenBank/DDBJ databases">
        <title>Sequencing the genomes of 1000 actinobacteria strains.</title>
        <authorList>
            <person name="Klenk H.-P."/>
        </authorList>
    </citation>
    <scope>NUCLEOTIDE SEQUENCE [LARGE SCALE GENOMIC DNA]</scope>
    <source>
        <strain evidence="3 4">DSM 21838</strain>
    </source>
</reference>
<dbReference type="PROSITE" id="PS51257">
    <property type="entry name" value="PROKAR_LIPOPROTEIN"/>
    <property type="match status" value="1"/>
</dbReference>
<name>A0A2A9EGS3_9MICO</name>
<sequence>MTRCILGSALLAIALLLAGCGAQDSTADMASVAPGWTGDPVDEATSDPSPPGEMPGAGPSELEQNVIEAMRAAGVSDPGVDEDGFNTATVSGAWEGTTAWVHAYPGPYGGTPGDVVGDVTIGDVPAQIVRTEAFGEVVSFQCGDLGYQVTLLAAGDHMVGSGAAAEASAFAETLIPALACAR</sequence>
<dbReference type="Proteomes" id="UP000222106">
    <property type="component" value="Unassembled WGS sequence"/>
</dbReference>
<feature type="region of interest" description="Disordered" evidence="1">
    <location>
        <begin position="32"/>
        <end position="60"/>
    </location>
</feature>
<evidence type="ECO:0000256" key="1">
    <source>
        <dbReference type="SAM" id="MobiDB-lite"/>
    </source>
</evidence>
<accession>A0A2A9EGS3</accession>
<gene>
    <name evidence="3" type="ORF">ATJ97_0511</name>
</gene>
<evidence type="ECO:0000313" key="3">
    <source>
        <dbReference type="EMBL" id="PFG38043.1"/>
    </source>
</evidence>
<dbReference type="EMBL" id="PDJI01000004">
    <property type="protein sequence ID" value="PFG38043.1"/>
    <property type="molecule type" value="Genomic_DNA"/>
</dbReference>
<evidence type="ECO:0000256" key="2">
    <source>
        <dbReference type="SAM" id="SignalP"/>
    </source>
</evidence>
<evidence type="ECO:0000313" key="4">
    <source>
        <dbReference type="Proteomes" id="UP000222106"/>
    </source>
</evidence>
<keyword evidence="4" id="KW-1185">Reference proteome</keyword>
<feature type="chain" id="PRO_5038486315" evidence="2">
    <location>
        <begin position="23"/>
        <end position="182"/>
    </location>
</feature>
<organism evidence="3 4">
    <name type="scientific">Georgenia soli</name>
    <dbReference type="NCBI Taxonomy" id="638953"/>
    <lineage>
        <taxon>Bacteria</taxon>
        <taxon>Bacillati</taxon>
        <taxon>Actinomycetota</taxon>
        <taxon>Actinomycetes</taxon>
        <taxon>Micrococcales</taxon>
        <taxon>Bogoriellaceae</taxon>
        <taxon>Georgenia</taxon>
    </lineage>
</organism>
<feature type="signal peptide" evidence="2">
    <location>
        <begin position="1"/>
        <end position="22"/>
    </location>
</feature>
<dbReference type="RefSeq" id="WP_098482385.1">
    <property type="nucleotide sequence ID" value="NZ_PDJI01000004.1"/>
</dbReference>
<proteinExistence type="predicted"/>
<comment type="caution">
    <text evidence="3">The sequence shown here is derived from an EMBL/GenBank/DDBJ whole genome shotgun (WGS) entry which is preliminary data.</text>
</comment>
<dbReference type="AlphaFoldDB" id="A0A2A9EGS3"/>
<keyword evidence="2" id="KW-0732">Signal</keyword>
<protein>
    <submittedName>
        <fullName evidence="3">Uncharacterized protein</fullName>
    </submittedName>
</protein>